<accession>A0A9N8JRM5</accession>
<evidence type="ECO:0000313" key="2">
    <source>
        <dbReference type="EMBL" id="CAD0092086.1"/>
    </source>
</evidence>
<gene>
    <name evidence="2" type="ORF">AWRI4619_LOCUS7096</name>
</gene>
<feature type="region of interest" description="Disordered" evidence="1">
    <location>
        <begin position="77"/>
        <end position="120"/>
    </location>
</feature>
<name>A0A9N8JRM5_9PEZI</name>
<reference evidence="2" key="1">
    <citation type="submission" date="2020-06" db="EMBL/GenBank/DDBJ databases">
        <authorList>
            <person name="Onetto C."/>
        </authorList>
    </citation>
    <scope>NUCLEOTIDE SEQUENCE</scope>
</reference>
<evidence type="ECO:0000256" key="1">
    <source>
        <dbReference type="SAM" id="MobiDB-lite"/>
    </source>
</evidence>
<protein>
    <submittedName>
        <fullName evidence="2">Uncharacterized protein</fullName>
    </submittedName>
</protein>
<dbReference type="EMBL" id="CAIJEN010000013">
    <property type="protein sequence ID" value="CAD0092086.1"/>
    <property type="molecule type" value="Genomic_DNA"/>
</dbReference>
<proteinExistence type="predicted"/>
<keyword evidence="3" id="KW-1185">Reference proteome</keyword>
<sequence length="134" mass="14010">MNNTEEEQREITEAALILLSMADAVWDSPHIHTSDDEAHTPQTLVDYDMTEAAESLLLLSTTAHVACANDQMSSGLLSTQSIEDGDIPGHTSTSPASAAPDIAPDASDTPDTASSFASVSIPVSDPQWAGLTAD</sequence>
<evidence type="ECO:0000313" key="3">
    <source>
        <dbReference type="Proteomes" id="UP000716446"/>
    </source>
</evidence>
<feature type="compositionally biased region" description="Low complexity" evidence="1">
    <location>
        <begin position="91"/>
        <end position="118"/>
    </location>
</feature>
<organism evidence="2 3">
    <name type="scientific">Aureobasidium vineae</name>
    <dbReference type="NCBI Taxonomy" id="2773715"/>
    <lineage>
        <taxon>Eukaryota</taxon>
        <taxon>Fungi</taxon>
        <taxon>Dikarya</taxon>
        <taxon>Ascomycota</taxon>
        <taxon>Pezizomycotina</taxon>
        <taxon>Dothideomycetes</taxon>
        <taxon>Dothideomycetidae</taxon>
        <taxon>Dothideales</taxon>
        <taxon>Saccotheciaceae</taxon>
        <taxon>Aureobasidium</taxon>
    </lineage>
</organism>
<comment type="caution">
    <text evidence="2">The sequence shown here is derived from an EMBL/GenBank/DDBJ whole genome shotgun (WGS) entry which is preliminary data.</text>
</comment>
<dbReference type="AlphaFoldDB" id="A0A9N8JRM5"/>
<dbReference type="Proteomes" id="UP000716446">
    <property type="component" value="Unassembled WGS sequence"/>
</dbReference>